<dbReference type="InterPro" id="IPR036010">
    <property type="entry name" value="2Fe-2S_ferredoxin-like_sf"/>
</dbReference>
<feature type="domain" description="2Fe-2S ferredoxin-type" evidence="1">
    <location>
        <begin position="2"/>
        <end position="86"/>
    </location>
</feature>
<dbReference type="AlphaFoldDB" id="A0A0J1HIE7"/>
<proteinExistence type="predicted"/>
<dbReference type="Pfam" id="PF00111">
    <property type="entry name" value="Fer2"/>
    <property type="match status" value="1"/>
</dbReference>
<keyword evidence="3" id="KW-1185">Reference proteome</keyword>
<evidence type="ECO:0000313" key="3">
    <source>
        <dbReference type="Proteomes" id="UP000035909"/>
    </source>
</evidence>
<dbReference type="RefSeq" id="WP_047883340.1">
    <property type="nucleotide sequence ID" value="NZ_CP071325.1"/>
</dbReference>
<dbReference type="PROSITE" id="PS51085">
    <property type="entry name" value="2FE2S_FER_2"/>
    <property type="match status" value="1"/>
</dbReference>
<accession>A0A0J1HIE7</accession>
<dbReference type="OrthoDB" id="9806195at2"/>
<sequence length="106" mass="11486">MSQITIKVNGMKVHGNSREPLLIQLERAGLRPEFQCRDGMCGACRCKLAAGAVDQKDSMAFIAPNEILACCAIPKSGVEVEFAYDIGETEQEDLTKNTLSGTAHRS</sequence>
<dbReference type="CDD" id="cd00207">
    <property type="entry name" value="fer2"/>
    <property type="match status" value="1"/>
</dbReference>
<dbReference type="InterPro" id="IPR001041">
    <property type="entry name" value="2Fe-2S_ferredoxin-type"/>
</dbReference>
<reference evidence="2 3" key="1">
    <citation type="submission" date="2015-05" db="EMBL/GenBank/DDBJ databases">
        <title>Photobacterium galathea sp. nov.</title>
        <authorList>
            <person name="Machado H."/>
            <person name="Gram L."/>
        </authorList>
    </citation>
    <scope>NUCLEOTIDE SEQUENCE [LARGE SCALE GENOMIC DNA]</scope>
    <source>
        <strain evidence="2 3">DSM 22954</strain>
    </source>
</reference>
<name>A0A0J1HIE7_9GAMM</name>
<dbReference type="EMBL" id="LDOU01000002">
    <property type="protein sequence ID" value="KLV11381.1"/>
    <property type="molecule type" value="Genomic_DNA"/>
</dbReference>
<dbReference type="SUPFAM" id="SSF54292">
    <property type="entry name" value="2Fe-2S ferredoxin-like"/>
    <property type="match status" value="1"/>
</dbReference>
<dbReference type="Proteomes" id="UP000035909">
    <property type="component" value="Unassembled WGS sequence"/>
</dbReference>
<dbReference type="PROSITE" id="PS00197">
    <property type="entry name" value="2FE2S_FER_1"/>
    <property type="match status" value="1"/>
</dbReference>
<dbReference type="InterPro" id="IPR012675">
    <property type="entry name" value="Beta-grasp_dom_sf"/>
</dbReference>
<gene>
    <name evidence="2" type="ORF">ABT57_01090</name>
</gene>
<protein>
    <submittedName>
        <fullName evidence="2">(2Fe-2S)-binding protein</fullName>
    </submittedName>
</protein>
<dbReference type="InterPro" id="IPR006058">
    <property type="entry name" value="2Fe2S_fd_BS"/>
</dbReference>
<evidence type="ECO:0000313" key="2">
    <source>
        <dbReference type="EMBL" id="KLV11381.1"/>
    </source>
</evidence>
<dbReference type="GO" id="GO:0051537">
    <property type="term" value="F:2 iron, 2 sulfur cluster binding"/>
    <property type="evidence" value="ECO:0007669"/>
    <property type="project" value="InterPro"/>
</dbReference>
<dbReference type="STRING" id="320778.ABT57_01090"/>
<comment type="caution">
    <text evidence="2">The sequence shown here is derived from an EMBL/GenBank/DDBJ whole genome shotgun (WGS) entry which is preliminary data.</text>
</comment>
<evidence type="ECO:0000259" key="1">
    <source>
        <dbReference type="PROSITE" id="PS51085"/>
    </source>
</evidence>
<dbReference type="Gene3D" id="3.10.20.30">
    <property type="match status" value="1"/>
</dbReference>
<dbReference type="PATRIC" id="fig|320778.3.peg.226"/>
<organism evidence="2 3">
    <name type="scientific">Photobacterium ganghwense</name>
    <dbReference type="NCBI Taxonomy" id="320778"/>
    <lineage>
        <taxon>Bacteria</taxon>
        <taxon>Pseudomonadati</taxon>
        <taxon>Pseudomonadota</taxon>
        <taxon>Gammaproteobacteria</taxon>
        <taxon>Vibrionales</taxon>
        <taxon>Vibrionaceae</taxon>
        <taxon>Photobacterium</taxon>
    </lineage>
</organism>